<evidence type="ECO:0000256" key="1">
    <source>
        <dbReference type="SAM" id="MobiDB-lite"/>
    </source>
</evidence>
<name>A0A1G4JRP9_9SACH</name>
<sequence length="217" mass="24740">MSTDRRLRDHVSSVFTTFKTINCSQRQPLAPRSVNLSNLVEAQKSHQHDSCEISTTINQSSLSDLIVKSQIPISRQEHCLRSVAGLLSEDRTLQFAKSRSRSRPRKKIQQSASDSRGLAHRVSKSVNAFETKLRLQRHRSTPVQFDIFLYARSTKPLSPTEIMVVTEDSNNQNVLILHSHISSDISKRRGPLKLLLSSQSSLTLYPGLKWYFEWQVL</sequence>
<gene>
    <name evidence="2" type="ORF">LAME_0F04082G</name>
</gene>
<proteinExistence type="predicted"/>
<feature type="region of interest" description="Disordered" evidence="1">
    <location>
        <begin position="95"/>
        <end position="118"/>
    </location>
</feature>
<dbReference type="EMBL" id="LT598477">
    <property type="protein sequence ID" value="SCU93519.1"/>
    <property type="molecule type" value="Genomic_DNA"/>
</dbReference>
<dbReference type="OrthoDB" id="4035205at2759"/>
<dbReference type="AlphaFoldDB" id="A0A1G4JRP9"/>
<protein>
    <submittedName>
        <fullName evidence="2">LAME_0F04082g1_1</fullName>
    </submittedName>
</protein>
<evidence type="ECO:0000313" key="2">
    <source>
        <dbReference type="EMBL" id="SCU93519.1"/>
    </source>
</evidence>
<dbReference type="Proteomes" id="UP000191144">
    <property type="component" value="Chromosome F"/>
</dbReference>
<evidence type="ECO:0000313" key="3">
    <source>
        <dbReference type="Proteomes" id="UP000191144"/>
    </source>
</evidence>
<accession>A0A1G4JRP9</accession>
<keyword evidence="3" id="KW-1185">Reference proteome</keyword>
<organism evidence="2 3">
    <name type="scientific">Lachancea meyersii CBS 8951</name>
    <dbReference type="NCBI Taxonomy" id="1266667"/>
    <lineage>
        <taxon>Eukaryota</taxon>
        <taxon>Fungi</taxon>
        <taxon>Dikarya</taxon>
        <taxon>Ascomycota</taxon>
        <taxon>Saccharomycotina</taxon>
        <taxon>Saccharomycetes</taxon>
        <taxon>Saccharomycetales</taxon>
        <taxon>Saccharomycetaceae</taxon>
        <taxon>Lachancea</taxon>
    </lineage>
</organism>
<reference evidence="3" key="1">
    <citation type="submission" date="2016-03" db="EMBL/GenBank/DDBJ databases">
        <authorList>
            <person name="Devillers Hugo."/>
        </authorList>
    </citation>
    <scope>NUCLEOTIDE SEQUENCE [LARGE SCALE GENOMIC DNA]</scope>
</reference>
<feature type="compositionally biased region" description="Basic residues" evidence="1">
    <location>
        <begin position="98"/>
        <end position="108"/>
    </location>
</feature>